<dbReference type="VEuPathDB" id="GiardiaDB:QR46_2305"/>
<sequence>MLDHRNSSLMRSQHLIPSPNMLSNIHVYYQGDFLTEAEASQFMHSSLLSQVNLQRNAMISRSSNAHPGTLVKRPGSAKPLGSSRNDYKEMGDADQNTLDTETMVDDLKFIRASLIDKDGQLLLKDGVNDKSSETYRRLEHLVRKRPVSAGTGLDNTMGKYTIRDMQLLRNNNFYELLPEAQRDLLDSNMRVDFSLFSNEKAQKELNESINFINRGMDLEAATHGMTEDVLSRYRRRRPASAHSIPTRGLLSPHNTSFPIQRGKTTSRPASMRRTSITSVRDLQDRLHEFTTNWTQSRCCFGDTYNSITQGHHPVTISCEQPMDLSVQPFTDTVTASTIQQDENIVKPESKTMLDQEPSQHDTVHVDMVVLKSDDDPTGNSIHSKTHTAPSLMPVTHHAYVPCNNDALEKKYSSATGSRDSSYSHAKSERLTSTTDELSIDSEGNIYAVIGKKKTPSRVSTEARVDKQSQNVSMSTLANDAVEDHGEVILDEEIFETICSQHSTQSSAIESSLNASLTKLSASRSATRSKPHQKPRSKVQSQDQRSAPAPTTAVSEESNFRQILHSDKKFPASFQPRTTHVAASHSTLDISEGPIEVRRIWRTPHSTGRPVPTPQTDNLGAVRELVRSASDICHSEQLDTVTDSASRLDRRVIVPERQGFKGSVITSYQRAIASRNKELNERDIKATSISEHIVDLKKVYSGFAIDKSSFSTENSAPLMTVKATVPYTTNQHLQKQPAEQLLDESSEAIAPAEQNVRNVQDIDERLQTLAHPTPPQCSQLDAYPIHGSLEYSSKKEDMEDVVDLPEESSNVQSISCLINSQLQRSDLETSLVIPRMDMVKHLEQSADLLGSLAGEPSMYSDDLSQRDKIVLRRGSGQKDSSARRISNTDRTSRDQSLYERMHDFRETVKQELSQQASLSALAAKPRSSLNIPADFEDLPPQTFIDTAVIPLQKRLDEAIAAAMNKKPRLPADESDTLANYIEIDTDKTDDRAATPTMETLYSRQETPRPGDFSTMIEHAQFPKVHGSGDSSNLTAMAALKGVEQVAVSRSDTQKPCVDISHPESPLYPLEPRQTVVHVIDLEHPELYEDVHSSINLATHANYHMLDSDRELELSTKPSEIKELAHIDKLLKEAKRLNTSLQASVHKDQLSELPVDYEAKMVLDDYELDANFPILEEGELGIDPTGEKNVILANYKKLTIDAAQKRSVHLDSYPTVPRKTCSMSGRSQEEKAIENNSREGKGSEVKWADTVLDDNEERYEAASNECRQMDKAVSWNWRMFAGQGSSVASTEQGHKRTGSYTSALATSAVSQSTKSDSQQKKQKPYNKFERFTPRQFLSSTSMSYTFRADQDNNSLGLSALNHSIVTDISASRQLCTNGTLPIQFEAVKDQFNHVASCTKSLLLTQDLDKSGTLDQLDVVQTPEKSSMKSSNIELYTSFSGTPSRADHLSVSRGKTALSESAHNLESKHSHGSMLSASAVQSTTSKVASRPTRIRSAAISKLVEQITSVNSTTAENLAKLGYSKARLESSRDNMLPRNTSRYNEKLEKASLLLEKPKQKAGRVPSAVQSEPLSESISGFVEPQNSCSTIGDVSEPQTVRAVGNPRGSTFISSGFGGTANQQPRLLSSKATYEAQMVRIGGSVRIRTRTLHPERPVALKTTNDASSSMRVTPVSTRKLSETLLGRPDSGTSRPGKLMKVADVRIGRQNQELLASSSHGDARPYYGGSALFRSVDDMVVAVPSPATRNMVISITRKASVNTPKQTTRDRYGRQSVTSSIVTSPAASKSLLSKRPRSAIASSARESISKTTAVAADNEADDSGASLLLQKADLGLEPISIMAKPLAVQSPDRIIKDPYDVRGTLRDEAERFIPCRGFRVSSAGKLRLPSTIEKDIVVNIRPLTAKVGSMTRM</sequence>
<feature type="region of interest" description="Disordered" evidence="1">
    <location>
        <begin position="1755"/>
        <end position="1782"/>
    </location>
</feature>
<dbReference type="Proteomes" id="UP000018320">
    <property type="component" value="Unassembled WGS sequence"/>
</dbReference>
<dbReference type="VEuPathDB" id="GiardiaDB:GL50581_2948"/>
<feature type="compositionally biased region" description="Polar residues" evidence="1">
    <location>
        <begin position="252"/>
        <end position="272"/>
    </location>
</feature>
<evidence type="ECO:0000313" key="2">
    <source>
        <dbReference type="EMBL" id="ESU37617.1"/>
    </source>
</evidence>
<reference evidence="2 3" key="2">
    <citation type="journal article" date="2013" name="Genome Biol. Evol.">
        <title>Genome sequencing of Giardia lamblia genotypes A2 and B isolates (DH and GS) and comparative analysis with the genomes of genotypes A1 and E (WB and Pig).</title>
        <authorList>
            <person name="Adam R.D."/>
            <person name="Dahlstrom E.W."/>
            <person name="Martens C.A."/>
            <person name="Bruno D.P."/>
            <person name="Barbian K.D."/>
            <person name="Ricklefs S.M."/>
            <person name="Hernandez M.M."/>
            <person name="Narla N.P."/>
            <person name="Patel R.B."/>
            <person name="Porcella S.F."/>
            <person name="Nash T.E."/>
        </authorList>
    </citation>
    <scope>NUCLEOTIDE SEQUENCE [LARGE SCALE GENOMIC DNA]</scope>
    <source>
        <strain evidence="2 3">DH</strain>
    </source>
</reference>
<feature type="compositionally biased region" description="Basic and acidic residues" evidence="1">
    <location>
        <begin position="1225"/>
        <end position="1243"/>
    </location>
</feature>
<feature type="compositionally biased region" description="Polar residues" evidence="1">
    <location>
        <begin position="1563"/>
        <end position="1588"/>
    </location>
</feature>
<feature type="region of interest" description="Disordered" evidence="1">
    <location>
        <begin position="240"/>
        <end position="272"/>
    </location>
</feature>
<feature type="region of interest" description="Disordered" evidence="1">
    <location>
        <begin position="1304"/>
        <end position="1324"/>
    </location>
</feature>
<comment type="caution">
    <text evidence="2">The sequence shown here is derived from an EMBL/GenBank/DDBJ whole genome shotgun (WGS) entry which is preliminary data.</text>
</comment>
<feature type="region of interest" description="Disordered" evidence="1">
    <location>
        <begin position="411"/>
        <end position="435"/>
    </location>
</feature>
<dbReference type="InterPro" id="IPR018247">
    <property type="entry name" value="EF_Hand_1_Ca_BS"/>
</dbReference>
<feature type="compositionally biased region" description="Polar residues" evidence="1">
    <location>
        <begin position="1768"/>
        <end position="1782"/>
    </location>
</feature>
<feature type="region of interest" description="Disordered" evidence="1">
    <location>
        <begin position="62"/>
        <end position="96"/>
    </location>
</feature>
<protein>
    <submittedName>
        <fullName evidence="2">Uncharacterized protein</fullName>
    </submittedName>
</protein>
<name>V6TGY0_GIAIN</name>
<dbReference type="EMBL" id="AHGT01000024">
    <property type="protein sequence ID" value="ESU37617.1"/>
    <property type="molecule type" value="Genomic_DNA"/>
</dbReference>
<dbReference type="PROSITE" id="PS00018">
    <property type="entry name" value="EF_HAND_1"/>
    <property type="match status" value="1"/>
</dbReference>
<reference evidence="3" key="1">
    <citation type="submission" date="2012-02" db="EMBL/GenBank/DDBJ databases">
        <title>Genome sequencing of Giardia lamblia Genotypes A2 and B isolates (DH and GS) and comparative analysis with the genomes of Genotypes A1 and E (WB and Pig).</title>
        <authorList>
            <person name="Adam R."/>
            <person name="Dahlstrom E."/>
            <person name="Martens C."/>
            <person name="Bruno D."/>
            <person name="Barbian K."/>
            <person name="Porcella S.F."/>
            <person name="Nash T."/>
        </authorList>
    </citation>
    <scope>NUCLEOTIDE SEQUENCE</scope>
    <source>
        <strain evidence="3">DH</strain>
    </source>
</reference>
<feature type="region of interest" description="Disordered" evidence="1">
    <location>
        <begin position="1553"/>
        <end position="1588"/>
    </location>
</feature>
<evidence type="ECO:0000313" key="3">
    <source>
        <dbReference type="Proteomes" id="UP000018320"/>
    </source>
</evidence>
<feature type="compositionally biased region" description="Basic and acidic residues" evidence="1">
    <location>
        <begin position="879"/>
        <end position="894"/>
    </location>
</feature>
<feature type="region of interest" description="Disordered" evidence="1">
    <location>
        <begin position="1212"/>
        <end position="1243"/>
    </location>
</feature>
<feature type="compositionally biased region" description="Polar residues" evidence="1">
    <location>
        <begin position="412"/>
        <end position="435"/>
    </location>
</feature>
<feature type="region of interest" description="Disordered" evidence="1">
    <location>
        <begin position="871"/>
        <end position="894"/>
    </location>
</feature>
<proteinExistence type="predicted"/>
<evidence type="ECO:0000256" key="1">
    <source>
        <dbReference type="SAM" id="MobiDB-lite"/>
    </source>
</evidence>
<feature type="region of interest" description="Disordered" evidence="1">
    <location>
        <begin position="519"/>
        <end position="559"/>
    </location>
</feature>
<dbReference type="VEuPathDB" id="GiardiaDB:GL50803_0017401"/>
<dbReference type="VEuPathDB" id="GiardiaDB:DHA2_152667"/>
<organism evidence="2 3">
    <name type="scientific">Giardia intestinalis</name>
    <name type="common">Giardia lamblia</name>
    <dbReference type="NCBI Taxonomy" id="5741"/>
    <lineage>
        <taxon>Eukaryota</taxon>
        <taxon>Metamonada</taxon>
        <taxon>Diplomonadida</taxon>
        <taxon>Hexamitidae</taxon>
        <taxon>Giardiinae</taxon>
        <taxon>Giardia</taxon>
    </lineage>
</organism>
<accession>V6TGY0</accession>
<gene>
    <name evidence="2" type="ORF">DHA2_152667</name>
</gene>
<feature type="compositionally biased region" description="Basic residues" evidence="1">
    <location>
        <begin position="526"/>
        <end position="536"/>
    </location>
</feature>